<dbReference type="InterPro" id="IPR032676">
    <property type="entry name" value="YkuD_2"/>
</dbReference>
<proteinExistence type="predicted"/>
<dbReference type="EMBL" id="JBBYHR010000002">
    <property type="protein sequence ID" value="MEL1243582.1"/>
    <property type="molecule type" value="Genomic_DNA"/>
</dbReference>
<dbReference type="Pfam" id="PF13645">
    <property type="entry name" value="YkuD_2"/>
    <property type="match status" value="1"/>
</dbReference>
<keyword evidence="2" id="KW-1185">Reference proteome</keyword>
<dbReference type="PANTHER" id="PTHR38477:SF1">
    <property type="entry name" value="MUREIN L,D-TRANSPEPTIDASE CATALYTIC DOMAIN FAMILY PROTEIN"/>
    <property type="match status" value="1"/>
</dbReference>
<dbReference type="PANTHER" id="PTHR38477">
    <property type="entry name" value="HYPOTHETICAL EXPORTED PROTEIN"/>
    <property type="match status" value="1"/>
</dbReference>
<dbReference type="RefSeq" id="WP_341695898.1">
    <property type="nucleotide sequence ID" value="NZ_JBBYHR010000002.1"/>
</dbReference>
<evidence type="ECO:0000313" key="1">
    <source>
        <dbReference type="EMBL" id="MEL1243582.1"/>
    </source>
</evidence>
<name>A0ABU9HUF8_9FLAO</name>
<reference evidence="1 2" key="1">
    <citation type="submission" date="2024-04" db="EMBL/GenBank/DDBJ databases">
        <title>Flavobacterium sp. DGU11 16S ribosomal RNA gene Genome sequencing and assembly.</title>
        <authorList>
            <person name="Park S."/>
        </authorList>
    </citation>
    <scope>NUCLEOTIDE SEQUENCE [LARGE SCALE GENOMIC DNA]</scope>
    <source>
        <strain evidence="1 2">DGU11</strain>
    </source>
</reference>
<sequence>MVYNFFTSVFFLFFSITATTPKHENSSGLLASTEVNSASAAESLYNNIKSHSLSMPGFECFSKAFNGFSRLKLEGKIKKDLLTVIDFTKSSATKRLWIIDMATQTVLYNTLVAHGRNSGDEYASVFSNDPNSNCSSLGFYATGEIYMGKHGESLRLDGLEQGINNNARNRAVVMHAADYVSESFAMQHQRIGRSQGCPALPNELNEEIINLIQGKSCIFIYHPSQSYISASKLLS</sequence>
<dbReference type="Proteomes" id="UP001464555">
    <property type="component" value="Unassembled WGS sequence"/>
</dbReference>
<organism evidence="1 2">
    <name type="scientific">Flavobacterium arundinis</name>
    <dbReference type="NCBI Taxonomy" id="3139143"/>
    <lineage>
        <taxon>Bacteria</taxon>
        <taxon>Pseudomonadati</taxon>
        <taxon>Bacteroidota</taxon>
        <taxon>Flavobacteriia</taxon>
        <taxon>Flavobacteriales</taxon>
        <taxon>Flavobacteriaceae</taxon>
        <taxon>Flavobacterium</taxon>
    </lineage>
</organism>
<comment type="caution">
    <text evidence="1">The sequence shown here is derived from an EMBL/GenBank/DDBJ whole genome shotgun (WGS) entry which is preliminary data.</text>
</comment>
<protein>
    <submittedName>
        <fullName evidence="1">Murein L,D-transpeptidase catalytic domain family protein</fullName>
    </submittedName>
</protein>
<evidence type="ECO:0000313" key="2">
    <source>
        <dbReference type="Proteomes" id="UP001464555"/>
    </source>
</evidence>
<gene>
    <name evidence="1" type="ORF">AAEO56_04855</name>
</gene>
<accession>A0ABU9HUF8</accession>